<evidence type="ECO:0000256" key="4">
    <source>
        <dbReference type="ARBA" id="ARBA00022645"/>
    </source>
</evidence>
<keyword evidence="4" id="KW-0121">Carboxypeptidase</keyword>
<proteinExistence type="inferred from homology"/>
<dbReference type="GO" id="GO:0006508">
    <property type="term" value="P:proteolysis"/>
    <property type="evidence" value="ECO:0007669"/>
    <property type="project" value="UniProtKB-KW"/>
</dbReference>
<evidence type="ECO:0000256" key="1">
    <source>
        <dbReference type="ARBA" id="ARBA00004752"/>
    </source>
</evidence>
<feature type="active site" description="Proton acceptor" evidence="12">
    <location>
        <position position="60"/>
    </location>
</feature>
<feature type="active site" description="Acyl-ester intermediate" evidence="12">
    <location>
        <position position="57"/>
    </location>
</feature>
<keyword evidence="17" id="KW-1185">Reference proteome</keyword>
<accession>A0A077AXE3</accession>
<dbReference type="GO" id="GO:0009002">
    <property type="term" value="F:serine-type D-Ala-D-Ala carboxypeptidase activity"/>
    <property type="evidence" value="ECO:0007669"/>
    <property type="project" value="UniProtKB-EC"/>
</dbReference>
<feature type="binding site" evidence="13">
    <location>
        <position position="219"/>
    </location>
    <ligand>
        <name>substrate</name>
    </ligand>
</feature>
<dbReference type="Gene3D" id="3.40.710.10">
    <property type="entry name" value="DD-peptidase/beta-lactamase superfamily"/>
    <property type="match status" value="1"/>
</dbReference>
<dbReference type="KEGG" id="paca:ID47_07875"/>
<evidence type="ECO:0000259" key="15">
    <source>
        <dbReference type="SMART" id="SM00936"/>
    </source>
</evidence>
<keyword evidence="8" id="KW-0133">Cell shape</keyword>
<dbReference type="HOGENOM" id="CLU_027070_8_1_5"/>
<dbReference type="PANTHER" id="PTHR21581:SF6">
    <property type="entry name" value="TRAFFICKING PROTEIN PARTICLE COMPLEX SUBUNIT 12"/>
    <property type="match status" value="1"/>
</dbReference>
<evidence type="ECO:0000256" key="11">
    <source>
        <dbReference type="ARBA" id="ARBA00034000"/>
    </source>
</evidence>
<evidence type="ECO:0000313" key="16">
    <source>
        <dbReference type="EMBL" id="AIK96654.1"/>
    </source>
</evidence>
<dbReference type="Pfam" id="PF00768">
    <property type="entry name" value="Peptidase_S11"/>
    <property type="match status" value="1"/>
</dbReference>
<evidence type="ECO:0000256" key="10">
    <source>
        <dbReference type="ARBA" id="ARBA00023316"/>
    </source>
</evidence>
<evidence type="ECO:0000256" key="6">
    <source>
        <dbReference type="ARBA" id="ARBA00022729"/>
    </source>
</evidence>
<dbReference type="STRING" id="91604.ID47_07875"/>
<evidence type="ECO:0000256" key="2">
    <source>
        <dbReference type="ARBA" id="ARBA00007164"/>
    </source>
</evidence>
<name>A0A077AXE3_9PROT</name>
<evidence type="ECO:0000256" key="9">
    <source>
        <dbReference type="ARBA" id="ARBA00022984"/>
    </source>
</evidence>
<dbReference type="InterPro" id="IPR037167">
    <property type="entry name" value="Peptidase_S11_C_sf"/>
</dbReference>
<evidence type="ECO:0000256" key="8">
    <source>
        <dbReference type="ARBA" id="ARBA00022960"/>
    </source>
</evidence>
<dbReference type="Gene3D" id="2.60.410.10">
    <property type="entry name" value="D-Ala-D-Ala carboxypeptidase, C-terminal domain"/>
    <property type="match status" value="1"/>
</dbReference>
<dbReference type="InterPro" id="IPR012907">
    <property type="entry name" value="Peptidase_S11_C"/>
</dbReference>
<protein>
    <recommendedName>
        <fullName evidence="3">serine-type D-Ala-D-Ala carboxypeptidase</fullName>
        <ecNumber evidence="3">3.4.16.4</ecNumber>
    </recommendedName>
</protein>
<evidence type="ECO:0000256" key="14">
    <source>
        <dbReference type="RuleBase" id="RU004016"/>
    </source>
</evidence>
<dbReference type="GO" id="GO:0009252">
    <property type="term" value="P:peptidoglycan biosynthetic process"/>
    <property type="evidence" value="ECO:0007669"/>
    <property type="project" value="UniProtKB-UniPathway"/>
</dbReference>
<dbReference type="Proteomes" id="UP000028926">
    <property type="component" value="Chromosome"/>
</dbReference>
<keyword evidence="5" id="KW-0645">Protease</keyword>
<gene>
    <name evidence="16" type="ORF">ID47_07875</name>
</gene>
<dbReference type="eggNOG" id="COG1686">
    <property type="taxonomic scope" value="Bacteria"/>
</dbReference>
<dbReference type="SUPFAM" id="SSF56601">
    <property type="entry name" value="beta-lactamase/transpeptidase-like"/>
    <property type="match status" value="1"/>
</dbReference>
<dbReference type="PRINTS" id="PR00725">
    <property type="entry name" value="DADACBPTASE1"/>
</dbReference>
<keyword evidence="10" id="KW-0961">Cell wall biogenesis/degradation</keyword>
<dbReference type="SMART" id="SM00936">
    <property type="entry name" value="PBP5_C"/>
    <property type="match status" value="1"/>
</dbReference>
<dbReference type="InterPro" id="IPR018044">
    <property type="entry name" value="Peptidase_S11"/>
</dbReference>
<feature type="active site" evidence="12">
    <location>
        <position position="117"/>
    </location>
</feature>
<dbReference type="UniPathway" id="UPA00219"/>
<evidence type="ECO:0000256" key="3">
    <source>
        <dbReference type="ARBA" id="ARBA00012448"/>
    </source>
</evidence>
<evidence type="ECO:0000256" key="13">
    <source>
        <dbReference type="PIRSR" id="PIRSR618044-2"/>
    </source>
</evidence>
<evidence type="ECO:0000256" key="7">
    <source>
        <dbReference type="ARBA" id="ARBA00022801"/>
    </source>
</evidence>
<evidence type="ECO:0000256" key="12">
    <source>
        <dbReference type="PIRSR" id="PIRSR618044-1"/>
    </source>
</evidence>
<dbReference type="InterPro" id="IPR001967">
    <property type="entry name" value="Peptidase_S11_N"/>
</dbReference>
<dbReference type="GO" id="GO:0071555">
    <property type="term" value="P:cell wall organization"/>
    <property type="evidence" value="ECO:0007669"/>
    <property type="project" value="UniProtKB-KW"/>
</dbReference>
<dbReference type="EMBL" id="CP008941">
    <property type="protein sequence ID" value="AIK96654.1"/>
    <property type="molecule type" value="Genomic_DNA"/>
</dbReference>
<comment type="similarity">
    <text evidence="2 14">Belongs to the peptidase S11 family.</text>
</comment>
<evidence type="ECO:0000313" key="17">
    <source>
        <dbReference type="Proteomes" id="UP000028926"/>
    </source>
</evidence>
<dbReference type="InterPro" id="IPR012338">
    <property type="entry name" value="Beta-lactam/transpept-like"/>
</dbReference>
<reference evidence="16 17" key="1">
    <citation type="submission" date="2014-07" db="EMBL/GenBank/DDBJ databases">
        <title>Comparative genomic insights into amoeba endosymbionts belonging to the families of Holosporaceae and Candidatus Midichloriaceae within Rickettsiales.</title>
        <authorList>
            <person name="Wang Z."/>
            <person name="Wu M."/>
        </authorList>
    </citation>
    <scope>NUCLEOTIDE SEQUENCE [LARGE SCALE GENOMIC DNA]</scope>
    <source>
        <strain evidence="16">PRA3</strain>
    </source>
</reference>
<dbReference type="Pfam" id="PF07943">
    <property type="entry name" value="PBP5_C"/>
    <property type="match status" value="1"/>
</dbReference>
<comment type="pathway">
    <text evidence="1">Cell wall biogenesis; peptidoglycan biosynthesis.</text>
</comment>
<dbReference type="GO" id="GO:0008360">
    <property type="term" value="P:regulation of cell shape"/>
    <property type="evidence" value="ECO:0007669"/>
    <property type="project" value="UniProtKB-KW"/>
</dbReference>
<feature type="domain" description="Peptidase S11 D-Ala-D-Ala carboxypeptidase A C-terminal" evidence="15">
    <location>
        <begin position="274"/>
        <end position="365"/>
    </location>
</feature>
<dbReference type="PANTHER" id="PTHR21581">
    <property type="entry name" value="D-ALANYL-D-ALANINE CARBOXYPEPTIDASE"/>
    <property type="match status" value="1"/>
</dbReference>
<dbReference type="AlphaFoldDB" id="A0A077AXE3"/>
<evidence type="ECO:0000256" key="5">
    <source>
        <dbReference type="ARBA" id="ARBA00022670"/>
    </source>
</evidence>
<dbReference type="EC" id="3.4.16.4" evidence="3"/>
<keyword evidence="7" id="KW-0378">Hydrolase</keyword>
<comment type="catalytic activity">
    <reaction evidence="11">
        <text>Preferential cleavage: (Ac)2-L-Lys-D-Ala-|-D-Ala. Also transpeptidation of peptidyl-alanyl moieties that are N-acyl substituents of D-alanine.</text>
        <dbReference type="EC" id="3.4.16.4"/>
    </reaction>
</comment>
<keyword evidence="9" id="KW-0573">Peptidoglycan synthesis</keyword>
<keyword evidence="6" id="KW-0732">Signal</keyword>
<sequence length="384" mass="41485">MEQIQPAPPPLDIPGVSPVIAASLRIDTLAEQAIVLDYYSGKILFEKNADTAMYPSSMTKIMTAYMAFEKLQKGIAHPDSPITVSEKAWRTGGSRMFLNINTQATVNELLHGIIIQSGNDASVALAEGLSGSEEVFAAEMTQKAHEFGCINTTFKNASGLPDPEHKTTARDLAKIAYRVIQDYPQHYSLFAKTSYTYSGITQPNRHPLLDKNIGCDGLKTGMTDLGGYGVVASIQEGDPQNNHKRFIIIVNGLKTNKARSIEALKLSNWALKAFTTLTLAKKGLVIQNAPVYSGAENIVPVAPAADAFVTVPTVVKDQVKYEIKFDGSITAPIAAGQTLGKLIVSAPMYAQPVAFDLVATKDVEKAGIFKKIWRSITHIFGGKA</sequence>
<organism evidence="16 17">
    <name type="scientific">Candidatus Odyssella acanthamoebae</name>
    <dbReference type="NCBI Taxonomy" id="91604"/>
    <lineage>
        <taxon>Bacteria</taxon>
        <taxon>Pseudomonadati</taxon>
        <taxon>Pseudomonadota</taxon>
        <taxon>Alphaproteobacteria</taxon>
        <taxon>Holosporales</taxon>
        <taxon>Candidatus Paracaedibacteraceae</taxon>
        <taxon>Candidatus Odyssella</taxon>
    </lineage>
</organism>